<feature type="region of interest" description="Disordered" evidence="1">
    <location>
        <begin position="524"/>
        <end position="585"/>
    </location>
</feature>
<keyword evidence="4" id="KW-1185">Reference proteome</keyword>
<evidence type="ECO:0000256" key="1">
    <source>
        <dbReference type="SAM" id="MobiDB-lite"/>
    </source>
</evidence>
<feature type="compositionally biased region" description="Polar residues" evidence="1">
    <location>
        <begin position="203"/>
        <end position="246"/>
    </location>
</feature>
<dbReference type="Pfam" id="PF24707">
    <property type="entry name" value="Swc3"/>
    <property type="match status" value="1"/>
</dbReference>
<feature type="region of interest" description="Disordered" evidence="1">
    <location>
        <begin position="302"/>
        <end position="366"/>
    </location>
</feature>
<comment type="caution">
    <text evidence="3">The sequence shown here is derived from an EMBL/GenBank/DDBJ whole genome shotgun (WGS) entry which is preliminary data.</text>
</comment>
<accession>A0AAV9PFZ8</accession>
<feature type="compositionally biased region" description="Low complexity" evidence="1">
    <location>
        <begin position="182"/>
        <end position="198"/>
    </location>
</feature>
<dbReference type="PANTHER" id="PTHR28108">
    <property type="entry name" value="SWR1-COMPLEX PROTEIN 3"/>
    <property type="match status" value="1"/>
</dbReference>
<dbReference type="GO" id="GO:0140849">
    <property type="term" value="F:ATP-dependent H2AZ histone chaperone activity"/>
    <property type="evidence" value="ECO:0007669"/>
    <property type="project" value="InterPro"/>
</dbReference>
<dbReference type="Proteomes" id="UP001337655">
    <property type="component" value="Unassembled WGS sequence"/>
</dbReference>
<evidence type="ECO:0000313" key="4">
    <source>
        <dbReference type="Proteomes" id="UP001337655"/>
    </source>
</evidence>
<feature type="compositionally biased region" description="Polar residues" evidence="1">
    <location>
        <begin position="31"/>
        <end position="47"/>
    </location>
</feature>
<dbReference type="PANTHER" id="PTHR28108:SF1">
    <property type="entry name" value="SWR1-COMPLEX PROTEIN 3"/>
    <property type="match status" value="1"/>
</dbReference>
<sequence>MAQATSPTAGQKRGPGRPTKAAQPALKKARTSTPLSSTVQSPTAESPTSDKRSNKLPSKISETRPLPTLPEAQPPNLSTTDYQSIASSAVLETSLHRSRLKWINEGIFERYWVKPESGKHARPPPPNNPELKWQKHKGPCRIRIEPHIFEVEIYVEEKPKPAPVKQYAPPQTSAYGQPYRPTPQQTYGGQQNQYYQNRPLPPVQQTMAQGAVTTNATSPAPSMTNSPQPQAVARTQQTPASASPQPGQGDKKTSDPVIGMLATRASTDPELKALMKEVATGQATQAQLEVFQKHINDLNKSIADKKKKDEEAEAAAQAAKEREAQNEMIQYDGSNDRPPQPQQPPVQQPFQPYQQPTYATPPRPEPTTQPVILAFTTPGATEDRFLFPQHAILESLSPQHLLASFIVTRKGSAAADAALFEPGVEYWQPVTLMVEVAYNREHLIECVKKWVKPKEEVRRWMEGVMGRCRRVPEGWLALRLPVKGGKEEAVGEEVEEVVPSVVEKRKGMNVKFVKKAPVKKDEIAKGKGEGASGGAVKDAAPPVEGKGKDGAGVKEGEDGKADVQETTESGRPRRAVRKSVRISEG</sequence>
<evidence type="ECO:0000313" key="3">
    <source>
        <dbReference type="EMBL" id="KAK5172087.1"/>
    </source>
</evidence>
<proteinExistence type="predicted"/>
<dbReference type="GeneID" id="89925071"/>
<feature type="compositionally biased region" description="Basic residues" evidence="1">
    <location>
        <begin position="572"/>
        <end position="585"/>
    </location>
</feature>
<feature type="compositionally biased region" description="Basic and acidic residues" evidence="1">
    <location>
        <begin position="545"/>
        <end position="571"/>
    </location>
</feature>
<dbReference type="InterPro" id="IPR057558">
    <property type="entry name" value="Swc3_dom"/>
</dbReference>
<dbReference type="GO" id="GO:0000812">
    <property type="term" value="C:Swr1 complex"/>
    <property type="evidence" value="ECO:0007669"/>
    <property type="project" value="InterPro"/>
</dbReference>
<name>A0AAV9PFZ8_9PEZI</name>
<dbReference type="AlphaFoldDB" id="A0AAV9PFZ8"/>
<feature type="domain" description="SWR1-complex protein 3" evidence="2">
    <location>
        <begin position="71"/>
        <end position="155"/>
    </location>
</feature>
<feature type="compositionally biased region" description="Low complexity" evidence="1">
    <location>
        <begin position="348"/>
        <end position="358"/>
    </location>
</feature>
<organism evidence="3 4">
    <name type="scientific">Saxophila tyrrhenica</name>
    <dbReference type="NCBI Taxonomy" id="1690608"/>
    <lineage>
        <taxon>Eukaryota</taxon>
        <taxon>Fungi</taxon>
        <taxon>Dikarya</taxon>
        <taxon>Ascomycota</taxon>
        <taxon>Pezizomycotina</taxon>
        <taxon>Dothideomycetes</taxon>
        <taxon>Dothideomycetidae</taxon>
        <taxon>Mycosphaerellales</taxon>
        <taxon>Extremaceae</taxon>
        <taxon>Saxophila</taxon>
    </lineage>
</organism>
<evidence type="ECO:0000259" key="2">
    <source>
        <dbReference type="Pfam" id="PF24707"/>
    </source>
</evidence>
<feature type="compositionally biased region" description="Pro residues" evidence="1">
    <location>
        <begin position="338"/>
        <end position="347"/>
    </location>
</feature>
<dbReference type="EMBL" id="JAVRRT010000005">
    <property type="protein sequence ID" value="KAK5172087.1"/>
    <property type="molecule type" value="Genomic_DNA"/>
</dbReference>
<reference evidence="3 4" key="1">
    <citation type="submission" date="2023-08" db="EMBL/GenBank/DDBJ databases">
        <title>Black Yeasts Isolated from many extreme environments.</title>
        <authorList>
            <person name="Coleine C."/>
            <person name="Stajich J.E."/>
            <person name="Selbmann L."/>
        </authorList>
    </citation>
    <scope>NUCLEOTIDE SEQUENCE [LARGE SCALE GENOMIC DNA]</scope>
    <source>
        <strain evidence="3 4">CCFEE 5935</strain>
    </source>
</reference>
<feature type="region of interest" description="Disordered" evidence="1">
    <location>
        <begin position="1"/>
        <end position="79"/>
    </location>
</feature>
<feature type="region of interest" description="Disordered" evidence="1">
    <location>
        <begin position="161"/>
        <end position="266"/>
    </location>
</feature>
<gene>
    <name evidence="3" type="ORF">LTR77_003725</name>
</gene>
<dbReference type="InterPro" id="IPR037651">
    <property type="entry name" value="Swc3"/>
</dbReference>
<protein>
    <recommendedName>
        <fullName evidence="2">SWR1-complex protein 3 domain-containing protein</fullName>
    </recommendedName>
</protein>
<dbReference type="RefSeq" id="XP_064660931.1">
    <property type="nucleotide sequence ID" value="XM_064800980.1"/>
</dbReference>